<dbReference type="PANTHER" id="PTHR11575:SF24">
    <property type="entry name" value="5'-NUCLEOTIDASE"/>
    <property type="match status" value="1"/>
</dbReference>
<dbReference type="Proteomes" id="UP000679220">
    <property type="component" value="Unassembled WGS sequence"/>
</dbReference>
<dbReference type="Gene3D" id="3.90.780.10">
    <property type="entry name" value="5'-Nucleotidase, C-terminal domain"/>
    <property type="match status" value="1"/>
</dbReference>
<evidence type="ECO:0000313" key="2">
    <source>
        <dbReference type="EMBL" id="MBR8537767.1"/>
    </source>
</evidence>
<name>A0A941F7A5_9BACT</name>
<dbReference type="PRINTS" id="PR01607">
    <property type="entry name" value="APYRASEFAMLY"/>
</dbReference>
<evidence type="ECO:0000313" key="3">
    <source>
        <dbReference type="Proteomes" id="UP000679220"/>
    </source>
</evidence>
<sequence>MIKINSQLVSLFVAFLLFLSSCNSGRFELRQSDASYHLIDSLVGYDEAMDANIKPYRDSLNLEMKKVIGHSQQQLSGGLPEGLLSNFVTDLMLVETELLNPSIKVDISIVNIKGLRVPVNKGPITVESVYQLMPFENEIVYLTLTPQQVKELFHFMASVGGDGMSGASFAIKNKKAVDIKVGGQALEARNYIIATSDYLADGGDHFNIFLSAIKREEAGLKVRDAILQHIERLTAENKLVNSQLDKRIYYAE</sequence>
<evidence type="ECO:0000259" key="1">
    <source>
        <dbReference type="Pfam" id="PF02872"/>
    </source>
</evidence>
<dbReference type="PANTHER" id="PTHR11575">
    <property type="entry name" value="5'-NUCLEOTIDASE-RELATED"/>
    <property type="match status" value="1"/>
</dbReference>
<dbReference type="InterPro" id="IPR008334">
    <property type="entry name" value="5'-Nucleotdase_C"/>
</dbReference>
<dbReference type="SUPFAM" id="SSF55816">
    <property type="entry name" value="5'-nucleotidase (syn. UDP-sugar hydrolase), C-terminal domain"/>
    <property type="match status" value="1"/>
</dbReference>
<protein>
    <submittedName>
        <fullName evidence="2">5'-nucleotidase C-terminal domain-containing protein</fullName>
    </submittedName>
</protein>
<dbReference type="EMBL" id="JAGTAR010000039">
    <property type="protein sequence ID" value="MBR8537767.1"/>
    <property type="molecule type" value="Genomic_DNA"/>
</dbReference>
<dbReference type="PROSITE" id="PS51257">
    <property type="entry name" value="PROKAR_LIPOPROTEIN"/>
    <property type="match status" value="1"/>
</dbReference>
<dbReference type="InterPro" id="IPR036907">
    <property type="entry name" value="5'-Nucleotdase_C_sf"/>
</dbReference>
<reference evidence="2" key="2">
    <citation type="submission" date="2021-04" db="EMBL/GenBank/DDBJ databases">
        <authorList>
            <person name="Zhang T."/>
            <person name="Zhang Y."/>
            <person name="Lu D."/>
            <person name="Zuo D."/>
            <person name="Du Z."/>
        </authorList>
    </citation>
    <scope>NUCLEOTIDE SEQUENCE</scope>
    <source>
        <strain evidence="2">JR1</strain>
    </source>
</reference>
<proteinExistence type="predicted"/>
<dbReference type="GO" id="GO:0009166">
    <property type="term" value="P:nucleotide catabolic process"/>
    <property type="evidence" value="ECO:0007669"/>
    <property type="project" value="InterPro"/>
</dbReference>
<dbReference type="Pfam" id="PF02872">
    <property type="entry name" value="5_nucleotid_C"/>
    <property type="match status" value="1"/>
</dbReference>
<dbReference type="AlphaFoldDB" id="A0A941F7A5"/>
<keyword evidence="3" id="KW-1185">Reference proteome</keyword>
<dbReference type="RefSeq" id="WP_212192792.1">
    <property type="nucleotide sequence ID" value="NZ_JAGTAR010000039.1"/>
</dbReference>
<feature type="domain" description="5'-Nucleotidase C-terminal" evidence="1">
    <location>
        <begin position="67"/>
        <end position="209"/>
    </location>
</feature>
<dbReference type="InterPro" id="IPR006179">
    <property type="entry name" value="5_nucleotidase/apyrase"/>
</dbReference>
<comment type="caution">
    <text evidence="2">The sequence shown here is derived from an EMBL/GenBank/DDBJ whole genome shotgun (WGS) entry which is preliminary data.</text>
</comment>
<organism evidence="2 3">
    <name type="scientific">Carboxylicivirga sediminis</name>
    <dbReference type="NCBI Taxonomy" id="2006564"/>
    <lineage>
        <taxon>Bacteria</taxon>
        <taxon>Pseudomonadati</taxon>
        <taxon>Bacteroidota</taxon>
        <taxon>Bacteroidia</taxon>
        <taxon>Marinilabiliales</taxon>
        <taxon>Marinilabiliaceae</taxon>
        <taxon>Carboxylicivirga</taxon>
    </lineage>
</organism>
<reference evidence="2" key="1">
    <citation type="journal article" date="2018" name="Int. J. Syst. Evol. Microbiol.">
        <title>Carboxylicivirga sediminis sp. nov., isolated from coastal sediment.</title>
        <authorList>
            <person name="Wang F.Q."/>
            <person name="Ren L.H."/>
            <person name="Zou R.J."/>
            <person name="Sun Y.Z."/>
            <person name="Liu X.J."/>
            <person name="Jiang F."/>
            <person name="Liu L.J."/>
        </authorList>
    </citation>
    <scope>NUCLEOTIDE SEQUENCE</scope>
    <source>
        <strain evidence="2">JR1</strain>
    </source>
</reference>
<accession>A0A941F7A5</accession>
<dbReference type="GO" id="GO:0016787">
    <property type="term" value="F:hydrolase activity"/>
    <property type="evidence" value="ECO:0007669"/>
    <property type="project" value="InterPro"/>
</dbReference>
<gene>
    <name evidence="2" type="ORF">KDU71_19505</name>
</gene>